<name>A0A4S9BQ40_AURPU</name>
<evidence type="ECO:0000313" key="2">
    <source>
        <dbReference type="EMBL" id="THW95349.1"/>
    </source>
</evidence>
<evidence type="ECO:0000256" key="1">
    <source>
        <dbReference type="SAM" id="MobiDB-lite"/>
    </source>
</evidence>
<accession>A0A4S9BQ40</accession>
<sequence>MVFHQGPFERWVDPPDVVTSAGNQAGFGDENIVYKQRDGRKHFLLYSTQHYKTCKSRQNIIDFKSAIMSAPQAGKEDYVDKGLDSLEKKQGQDPNKLRSVNEKVTDKARGMFEKATGKNVPDKVSN</sequence>
<feature type="compositionally biased region" description="Basic and acidic residues" evidence="1">
    <location>
        <begin position="86"/>
        <end position="116"/>
    </location>
</feature>
<comment type="caution">
    <text evidence="2">The sequence shown here is derived from an EMBL/GenBank/DDBJ whole genome shotgun (WGS) entry which is preliminary data.</text>
</comment>
<evidence type="ECO:0000313" key="3">
    <source>
        <dbReference type="Proteomes" id="UP000304928"/>
    </source>
</evidence>
<feature type="region of interest" description="Disordered" evidence="1">
    <location>
        <begin position="86"/>
        <end position="126"/>
    </location>
</feature>
<dbReference type="Proteomes" id="UP000304928">
    <property type="component" value="Unassembled WGS sequence"/>
</dbReference>
<dbReference type="EMBL" id="QZAR01000012">
    <property type="protein sequence ID" value="THW95349.1"/>
    <property type="molecule type" value="Genomic_DNA"/>
</dbReference>
<gene>
    <name evidence="2" type="ORF">D6D15_01469</name>
</gene>
<dbReference type="AlphaFoldDB" id="A0A4S9BQ40"/>
<reference evidence="2 3" key="1">
    <citation type="submission" date="2018-10" db="EMBL/GenBank/DDBJ databases">
        <title>Fifty Aureobasidium pullulans genomes reveal a recombining polyextremotolerant generalist.</title>
        <authorList>
            <person name="Gostincar C."/>
            <person name="Turk M."/>
            <person name="Zajc J."/>
            <person name="Gunde-Cimerman N."/>
        </authorList>
    </citation>
    <scope>NUCLEOTIDE SEQUENCE [LARGE SCALE GENOMIC DNA]</scope>
    <source>
        <strain evidence="2 3">EXF-10507</strain>
    </source>
</reference>
<proteinExistence type="predicted"/>
<protein>
    <submittedName>
        <fullName evidence="2">Uncharacterized protein</fullName>
    </submittedName>
</protein>
<organism evidence="2 3">
    <name type="scientific">Aureobasidium pullulans</name>
    <name type="common">Black yeast</name>
    <name type="synonym">Pullularia pullulans</name>
    <dbReference type="NCBI Taxonomy" id="5580"/>
    <lineage>
        <taxon>Eukaryota</taxon>
        <taxon>Fungi</taxon>
        <taxon>Dikarya</taxon>
        <taxon>Ascomycota</taxon>
        <taxon>Pezizomycotina</taxon>
        <taxon>Dothideomycetes</taxon>
        <taxon>Dothideomycetidae</taxon>
        <taxon>Dothideales</taxon>
        <taxon>Saccotheciaceae</taxon>
        <taxon>Aureobasidium</taxon>
    </lineage>
</organism>